<name>A0A3D9LDK1_9MICC</name>
<dbReference type="AlphaFoldDB" id="A0A3D9LDK1"/>
<evidence type="ECO:0000313" key="10">
    <source>
        <dbReference type="Proteomes" id="UP000256727"/>
    </source>
</evidence>
<dbReference type="EMBL" id="QREH01000001">
    <property type="protein sequence ID" value="REE03950.1"/>
    <property type="molecule type" value="Genomic_DNA"/>
</dbReference>
<organism evidence="9 10">
    <name type="scientific">Citricoccus muralis</name>
    <dbReference type="NCBI Taxonomy" id="169134"/>
    <lineage>
        <taxon>Bacteria</taxon>
        <taxon>Bacillati</taxon>
        <taxon>Actinomycetota</taxon>
        <taxon>Actinomycetes</taxon>
        <taxon>Micrococcales</taxon>
        <taxon>Micrococcaceae</taxon>
        <taxon>Citricoccus</taxon>
    </lineage>
</organism>
<dbReference type="Pfam" id="PF19053">
    <property type="entry name" value="EccD"/>
    <property type="match status" value="1"/>
</dbReference>
<reference evidence="9 10" key="1">
    <citation type="submission" date="2018-07" db="EMBL/GenBank/DDBJ databases">
        <title>Sequencing the genomes of 1000 actinobacteria strains.</title>
        <authorList>
            <person name="Klenk H.-P."/>
        </authorList>
    </citation>
    <scope>NUCLEOTIDE SEQUENCE [LARGE SCALE GENOMIC DNA]</scope>
    <source>
        <strain evidence="9 10">DSM 14442</strain>
    </source>
</reference>
<feature type="transmembrane region" description="Helical" evidence="7">
    <location>
        <begin position="426"/>
        <end position="446"/>
    </location>
</feature>
<dbReference type="Pfam" id="PF08817">
    <property type="entry name" value="YukD"/>
    <property type="match status" value="1"/>
</dbReference>
<evidence type="ECO:0000256" key="2">
    <source>
        <dbReference type="ARBA" id="ARBA00006162"/>
    </source>
</evidence>
<feature type="transmembrane region" description="Helical" evidence="7">
    <location>
        <begin position="193"/>
        <end position="213"/>
    </location>
</feature>
<feature type="transmembrane region" description="Helical" evidence="7">
    <location>
        <begin position="220"/>
        <end position="240"/>
    </location>
</feature>
<dbReference type="RefSeq" id="WP_170144568.1">
    <property type="nucleotide sequence ID" value="NZ_QREH01000001.1"/>
</dbReference>
<feature type="domain" description="EccD-like transmembrane" evidence="8">
    <location>
        <begin position="118"/>
        <end position="446"/>
    </location>
</feature>
<feature type="transmembrane region" description="Helical" evidence="7">
    <location>
        <begin position="332"/>
        <end position="350"/>
    </location>
</feature>
<feature type="transmembrane region" description="Helical" evidence="7">
    <location>
        <begin position="111"/>
        <end position="131"/>
    </location>
</feature>
<dbReference type="InterPro" id="IPR044049">
    <property type="entry name" value="EccD_transm"/>
</dbReference>
<sequence>MPTPYTRVTLVGQRRNADLLLPSDTPLGTLLPQILDVLNDQPEDSLGTKLLVRPDGDEIPPSQTLSESEVLDGERLRLVSRTEAPPAPIVYDLNDSVSDATEAVPGRWSPVYKYISCGLLAALGAWFAITSLLETYTPELQDWINLALAAVALIGAAVVSSPGRQQAVAATLAGAGTLFALSGLTGLGLPAPWGYIAVGVLAAVVLGVLGFIVNRPLSMFIAAAVTGVLVAVWAVSPPLADWAIGDRTADPVVGAAAIPGIATLLVLGMLPKIALGVSGLAGMDDRHANGSTVLRRDVDRAIESAHGGLIASAVICAASAALSLWLVGGDTLAYPFSLPLLASLVLALGLRTRSFPLAAQRIPLYLATGLGVLSLVRLAIGFQPDYQGVFLALLLVLALVIGAGLSVDLPDHSQARMRKAGDTLEAIALLAPIPLLIGYYGIYATLLETF</sequence>
<evidence type="ECO:0000256" key="7">
    <source>
        <dbReference type="SAM" id="Phobius"/>
    </source>
</evidence>
<evidence type="ECO:0000256" key="4">
    <source>
        <dbReference type="ARBA" id="ARBA00022692"/>
    </source>
</evidence>
<feature type="transmembrane region" description="Helical" evidence="7">
    <location>
        <begin position="143"/>
        <end position="160"/>
    </location>
</feature>
<evidence type="ECO:0000313" key="9">
    <source>
        <dbReference type="EMBL" id="REE03950.1"/>
    </source>
</evidence>
<keyword evidence="5 7" id="KW-1133">Transmembrane helix</keyword>
<evidence type="ECO:0000256" key="1">
    <source>
        <dbReference type="ARBA" id="ARBA00004651"/>
    </source>
</evidence>
<evidence type="ECO:0000256" key="5">
    <source>
        <dbReference type="ARBA" id="ARBA00022989"/>
    </source>
</evidence>
<feature type="transmembrane region" description="Helical" evidence="7">
    <location>
        <begin position="252"/>
        <end position="270"/>
    </location>
</feature>
<dbReference type="NCBIfam" id="TIGR03920">
    <property type="entry name" value="T7SS_EccD"/>
    <property type="match status" value="1"/>
</dbReference>
<proteinExistence type="inferred from homology"/>
<dbReference type="InterPro" id="IPR006707">
    <property type="entry name" value="T7SS_EccD"/>
</dbReference>
<comment type="similarity">
    <text evidence="2">Belongs to the EccD/Snm4 family.</text>
</comment>
<feature type="transmembrane region" description="Helical" evidence="7">
    <location>
        <begin position="386"/>
        <end position="405"/>
    </location>
</feature>
<dbReference type="Gene3D" id="3.10.20.90">
    <property type="entry name" value="Phosphatidylinositol 3-kinase Catalytic Subunit, Chain A, domain 1"/>
    <property type="match status" value="1"/>
</dbReference>
<feature type="transmembrane region" description="Helical" evidence="7">
    <location>
        <begin position="167"/>
        <end position="187"/>
    </location>
</feature>
<comment type="subcellular location">
    <subcellularLocation>
        <location evidence="1">Cell membrane</location>
        <topology evidence="1">Multi-pass membrane protein</topology>
    </subcellularLocation>
</comment>
<evidence type="ECO:0000256" key="6">
    <source>
        <dbReference type="ARBA" id="ARBA00023136"/>
    </source>
</evidence>
<dbReference type="GO" id="GO:0005886">
    <property type="term" value="C:plasma membrane"/>
    <property type="evidence" value="ECO:0007669"/>
    <property type="project" value="UniProtKB-SubCell"/>
</dbReference>
<evidence type="ECO:0000259" key="8">
    <source>
        <dbReference type="Pfam" id="PF19053"/>
    </source>
</evidence>
<keyword evidence="3" id="KW-1003">Cell membrane</keyword>
<feature type="transmembrane region" description="Helical" evidence="7">
    <location>
        <begin position="305"/>
        <end position="326"/>
    </location>
</feature>
<keyword evidence="10" id="KW-1185">Reference proteome</keyword>
<accession>A0A3D9LDK1</accession>
<protein>
    <submittedName>
        <fullName evidence="9">Type VII secretion integral membrane protein EccD</fullName>
    </submittedName>
</protein>
<comment type="caution">
    <text evidence="9">The sequence shown here is derived from an EMBL/GenBank/DDBJ whole genome shotgun (WGS) entry which is preliminary data.</text>
</comment>
<evidence type="ECO:0000256" key="3">
    <source>
        <dbReference type="ARBA" id="ARBA00022475"/>
    </source>
</evidence>
<keyword evidence="6 7" id="KW-0472">Membrane</keyword>
<dbReference type="Proteomes" id="UP000256727">
    <property type="component" value="Unassembled WGS sequence"/>
</dbReference>
<keyword evidence="4 7" id="KW-0812">Transmembrane</keyword>
<dbReference type="InterPro" id="IPR024962">
    <property type="entry name" value="YukD-like"/>
</dbReference>
<gene>
    <name evidence="9" type="ORF">C8E99_1774</name>
</gene>
<feature type="transmembrane region" description="Helical" evidence="7">
    <location>
        <begin position="362"/>
        <end position="380"/>
    </location>
</feature>